<evidence type="ECO:0000313" key="1">
    <source>
        <dbReference type="EMBL" id="KAK7265629.1"/>
    </source>
</evidence>
<gene>
    <name evidence="1" type="ORF">RJT34_33251</name>
</gene>
<reference evidence="1 2" key="1">
    <citation type="submission" date="2024-01" db="EMBL/GenBank/DDBJ databases">
        <title>The genomes of 5 underutilized Papilionoideae crops provide insights into root nodulation and disease resistance.</title>
        <authorList>
            <person name="Yuan L."/>
        </authorList>
    </citation>
    <scope>NUCLEOTIDE SEQUENCE [LARGE SCALE GENOMIC DNA]</scope>
    <source>
        <strain evidence="1">LY-2023</strain>
        <tissue evidence="1">Leaf</tissue>
    </source>
</reference>
<keyword evidence="2" id="KW-1185">Reference proteome</keyword>
<dbReference type="PANTHER" id="PTHR38224">
    <property type="entry name" value="PHLOEM SPECIFIC PROTEIN"/>
    <property type="match status" value="1"/>
</dbReference>
<dbReference type="Proteomes" id="UP001359559">
    <property type="component" value="Unassembled WGS sequence"/>
</dbReference>
<dbReference type="AlphaFoldDB" id="A0AAN9I5C1"/>
<sequence length="98" mass="11534">MLPSQDYHAHISKVHRAQSVLTDVPRYPNAHLAFNNHHGHHNPHANERVGVVEYEQSVPEREVGEVIYQENMGDEKDQYCSKKNKGRFELQKWKTYRP</sequence>
<comment type="caution">
    <text evidence="1">The sequence shown here is derived from an EMBL/GenBank/DDBJ whole genome shotgun (WGS) entry which is preliminary data.</text>
</comment>
<accession>A0AAN9I5C1</accession>
<protein>
    <submittedName>
        <fullName evidence="1">Uncharacterized protein</fullName>
    </submittedName>
</protein>
<evidence type="ECO:0000313" key="2">
    <source>
        <dbReference type="Proteomes" id="UP001359559"/>
    </source>
</evidence>
<proteinExistence type="predicted"/>
<name>A0AAN9I5C1_CLITE</name>
<dbReference type="PANTHER" id="PTHR38224:SF1">
    <property type="entry name" value="PHLOEM SPECIFIC PROTEIN"/>
    <property type="match status" value="1"/>
</dbReference>
<dbReference type="EMBL" id="JAYKXN010000008">
    <property type="protein sequence ID" value="KAK7265629.1"/>
    <property type="molecule type" value="Genomic_DNA"/>
</dbReference>
<organism evidence="1 2">
    <name type="scientific">Clitoria ternatea</name>
    <name type="common">Butterfly pea</name>
    <dbReference type="NCBI Taxonomy" id="43366"/>
    <lineage>
        <taxon>Eukaryota</taxon>
        <taxon>Viridiplantae</taxon>
        <taxon>Streptophyta</taxon>
        <taxon>Embryophyta</taxon>
        <taxon>Tracheophyta</taxon>
        <taxon>Spermatophyta</taxon>
        <taxon>Magnoliopsida</taxon>
        <taxon>eudicotyledons</taxon>
        <taxon>Gunneridae</taxon>
        <taxon>Pentapetalae</taxon>
        <taxon>rosids</taxon>
        <taxon>fabids</taxon>
        <taxon>Fabales</taxon>
        <taxon>Fabaceae</taxon>
        <taxon>Papilionoideae</taxon>
        <taxon>50 kb inversion clade</taxon>
        <taxon>NPAAA clade</taxon>
        <taxon>indigoferoid/millettioid clade</taxon>
        <taxon>Phaseoleae</taxon>
        <taxon>Clitoria</taxon>
    </lineage>
</organism>